<dbReference type="SUPFAM" id="SSF82199">
    <property type="entry name" value="SET domain"/>
    <property type="match status" value="1"/>
</dbReference>
<dbReference type="CDD" id="cd08161">
    <property type="entry name" value="SET"/>
    <property type="match status" value="1"/>
</dbReference>
<dbReference type="EMBL" id="JBJQND010000007">
    <property type="protein sequence ID" value="KAL3870154.1"/>
    <property type="molecule type" value="Genomic_DNA"/>
</dbReference>
<evidence type="ECO:0000313" key="3">
    <source>
        <dbReference type="Proteomes" id="UP001634394"/>
    </source>
</evidence>
<gene>
    <name evidence="2" type="ORF">ACJMK2_038237</name>
</gene>
<dbReference type="Pfam" id="PF00856">
    <property type="entry name" value="SET"/>
    <property type="match status" value="1"/>
</dbReference>
<feature type="non-terminal residue" evidence="2">
    <location>
        <position position="1"/>
    </location>
</feature>
<organism evidence="2 3">
    <name type="scientific">Sinanodonta woodiana</name>
    <name type="common">Chinese pond mussel</name>
    <name type="synonym">Anodonta woodiana</name>
    <dbReference type="NCBI Taxonomy" id="1069815"/>
    <lineage>
        <taxon>Eukaryota</taxon>
        <taxon>Metazoa</taxon>
        <taxon>Spiralia</taxon>
        <taxon>Lophotrochozoa</taxon>
        <taxon>Mollusca</taxon>
        <taxon>Bivalvia</taxon>
        <taxon>Autobranchia</taxon>
        <taxon>Heteroconchia</taxon>
        <taxon>Palaeoheterodonta</taxon>
        <taxon>Unionida</taxon>
        <taxon>Unionoidea</taxon>
        <taxon>Unionidae</taxon>
        <taxon>Unioninae</taxon>
        <taxon>Sinanodonta</taxon>
    </lineage>
</organism>
<name>A0ABD3W8E5_SINWO</name>
<sequence>IDATKTTGHICHFVNDADEDSELCNAKMKMEVFDGYPRLCLYSKRDIALGEEIRYDYGDLSDNMFWRAK</sequence>
<dbReference type="Gene3D" id="2.170.270.10">
    <property type="entry name" value="SET domain"/>
    <property type="match status" value="1"/>
</dbReference>
<accession>A0ABD3W8E5</accession>
<dbReference type="InterPro" id="IPR051760">
    <property type="entry name" value="KMT5A"/>
</dbReference>
<dbReference type="InterPro" id="IPR046341">
    <property type="entry name" value="SET_dom_sf"/>
</dbReference>
<dbReference type="Proteomes" id="UP001634394">
    <property type="component" value="Unassembled WGS sequence"/>
</dbReference>
<dbReference type="PROSITE" id="PS50280">
    <property type="entry name" value="SET"/>
    <property type="match status" value="1"/>
</dbReference>
<comment type="caution">
    <text evidence="2">The sequence shown here is derived from an EMBL/GenBank/DDBJ whole genome shotgun (WGS) entry which is preliminary data.</text>
</comment>
<keyword evidence="3" id="KW-1185">Reference proteome</keyword>
<evidence type="ECO:0000259" key="1">
    <source>
        <dbReference type="PROSITE" id="PS50280"/>
    </source>
</evidence>
<protein>
    <recommendedName>
        <fullName evidence="1">SET domain-containing protein</fullName>
    </recommendedName>
</protein>
<proteinExistence type="predicted"/>
<dbReference type="PANTHER" id="PTHR46167:SF1">
    <property type="entry name" value="N-LYSINE METHYLTRANSFERASE KMT5A"/>
    <property type="match status" value="1"/>
</dbReference>
<reference evidence="2 3" key="1">
    <citation type="submission" date="2024-11" db="EMBL/GenBank/DDBJ databases">
        <title>Chromosome-level genome assembly of the freshwater bivalve Anodonta woodiana.</title>
        <authorList>
            <person name="Chen X."/>
        </authorList>
    </citation>
    <scope>NUCLEOTIDE SEQUENCE [LARGE SCALE GENOMIC DNA]</scope>
    <source>
        <strain evidence="2">MN2024</strain>
        <tissue evidence="2">Gills</tissue>
    </source>
</reference>
<evidence type="ECO:0000313" key="2">
    <source>
        <dbReference type="EMBL" id="KAL3870154.1"/>
    </source>
</evidence>
<dbReference type="AlphaFoldDB" id="A0ABD3W8E5"/>
<feature type="non-terminal residue" evidence="2">
    <location>
        <position position="69"/>
    </location>
</feature>
<dbReference type="PANTHER" id="PTHR46167">
    <property type="entry name" value="N-LYSINE METHYLTRANSFERASE KMT5A"/>
    <property type="match status" value="1"/>
</dbReference>
<dbReference type="InterPro" id="IPR001214">
    <property type="entry name" value="SET_dom"/>
</dbReference>
<feature type="domain" description="SET" evidence="1">
    <location>
        <begin position="1"/>
        <end position="58"/>
    </location>
</feature>